<keyword evidence="1" id="KW-0812">Transmembrane</keyword>
<feature type="transmembrane region" description="Helical" evidence="1">
    <location>
        <begin position="30"/>
        <end position="51"/>
    </location>
</feature>
<evidence type="ECO:0000256" key="1">
    <source>
        <dbReference type="SAM" id="Phobius"/>
    </source>
</evidence>
<name>A0ABY6CQZ2_9BACT</name>
<evidence type="ECO:0000313" key="3">
    <source>
        <dbReference type="Proteomes" id="UP001065174"/>
    </source>
</evidence>
<dbReference type="EMBL" id="CP106679">
    <property type="protein sequence ID" value="UXP31783.1"/>
    <property type="molecule type" value="Genomic_DNA"/>
</dbReference>
<feature type="transmembrane region" description="Helical" evidence="1">
    <location>
        <begin position="226"/>
        <end position="247"/>
    </location>
</feature>
<gene>
    <name evidence="2" type="ORF">N6H18_15655</name>
</gene>
<keyword evidence="1" id="KW-0472">Membrane</keyword>
<keyword evidence="3" id="KW-1185">Reference proteome</keyword>
<organism evidence="2 3">
    <name type="scientific">Reichenbachiella agarivorans</name>
    <dbReference type="NCBI Taxonomy" id="2979464"/>
    <lineage>
        <taxon>Bacteria</taxon>
        <taxon>Pseudomonadati</taxon>
        <taxon>Bacteroidota</taxon>
        <taxon>Cytophagia</taxon>
        <taxon>Cytophagales</taxon>
        <taxon>Reichenbachiellaceae</taxon>
        <taxon>Reichenbachiella</taxon>
    </lineage>
</organism>
<protein>
    <submittedName>
        <fullName evidence="2">Uncharacterized protein</fullName>
    </submittedName>
</protein>
<feature type="transmembrane region" description="Helical" evidence="1">
    <location>
        <begin position="259"/>
        <end position="280"/>
    </location>
</feature>
<feature type="transmembrane region" description="Helical" evidence="1">
    <location>
        <begin position="126"/>
        <end position="144"/>
    </location>
</feature>
<sequence length="382" mass="44095">MINEFSIIRGGLLDRFFDKMHIVKKGSPSVFSKILLLLGFTWLPLIALSAWDHILIGKVDIPLWQDIGTHTRYLIVLPLMFLAESRVDKRSKQVISQFIQSGLIGPEEMDSFHQAKVKADRMCESLWAEVVMLIIVVIGVAVKITQNEYTLTSWFHPYGDDRLSFAGIWVVFVSLPLFQFLILRWLWRWLIWFRLLFMISKIKFRLHPAHPDKAGGLGFLGEPPLTFGPITLAIGVLFAAMLANRMLYLDFKLLEHYTLVLIFICLVIFINIAPLMVFVYKISNTRRKGIFDYGAFINHHYRLFDNKLIQNSSQESSMRIEDASTGVDLNDLYHAVDNMSPVPFDWRTMLTSLLTSIIPIVPLLFIELPIMDLLKMLLQMLF</sequence>
<accession>A0ABY6CQZ2</accession>
<keyword evidence="1" id="KW-1133">Transmembrane helix</keyword>
<feature type="transmembrane region" description="Helical" evidence="1">
    <location>
        <begin position="63"/>
        <end position="83"/>
    </location>
</feature>
<feature type="transmembrane region" description="Helical" evidence="1">
    <location>
        <begin position="164"/>
        <end position="182"/>
    </location>
</feature>
<feature type="transmembrane region" description="Helical" evidence="1">
    <location>
        <begin position="349"/>
        <end position="370"/>
    </location>
</feature>
<proteinExistence type="predicted"/>
<evidence type="ECO:0000313" key="2">
    <source>
        <dbReference type="EMBL" id="UXP31783.1"/>
    </source>
</evidence>
<dbReference type="RefSeq" id="WP_262309222.1">
    <property type="nucleotide sequence ID" value="NZ_CP106679.1"/>
</dbReference>
<dbReference type="Proteomes" id="UP001065174">
    <property type="component" value="Chromosome"/>
</dbReference>
<reference evidence="2" key="1">
    <citation type="submission" date="2022-09" db="EMBL/GenBank/DDBJ databases">
        <title>Comparative genomics and taxonomic characterization of three novel marine species of genus Reichenbachiella exhibiting antioxidant and polysaccharide degradation activities.</title>
        <authorList>
            <person name="Muhammad N."/>
            <person name="Lee Y.-J."/>
            <person name="Ko J."/>
            <person name="Kim S.-G."/>
        </authorList>
    </citation>
    <scope>NUCLEOTIDE SEQUENCE</scope>
    <source>
        <strain evidence="2">BKB1-1</strain>
    </source>
</reference>